<protein>
    <submittedName>
        <fullName evidence="1">Uncharacterized protein</fullName>
    </submittedName>
</protein>
<evidence type="ECO:0000313" key="2">
    <source>
        <dbReference type="Proteomes" id="UP000276133"/>
    </source>
</evidence>
<reference evidence="1 2" key="1">
    <citation type="journal article" date="2018" name="Sci. Rep.">
        <title>Genomic signatures of local adaptation to the degree of environmental predictability in rotifers.</title>
        <authorList>
            <person name="Franch-Gras L."/>
            <person name="Hahn C."/>
            <person name="Garcia-Roger E.M."/>
            <person name="Carmona M.J."/>
            <person name="Serra M."/>
            <person name="Gomez A."/>
        </authorList>
    </citation>
    <scope>NUCLEOTIDE SEQUENCE [LARGE SCALE GENOMIC DNA]</scope>
    <source>
        <strain evidence="1">HYR1</strain>
    </source>
</reference>
<evidence type="ECO:0000313" key="1">
    <source>
        <dbReference type="EMBL" id="RNA41576.1"/>
    </source>
</evidence>
<keyword evidence="2" id="KW-1185">Reference proteome</keyword>
<proteinExistence type="predicted"/>
<name>A0A3M7T0M1_BRAPC</name>
<organism evidence="1 2">
    <name type="scientific">Brachionus plicatilis</name>
    <name type="common">Marine rotifer</name>
    <name type="synonym">Brachionus muelleri</name>
    <dbReference type="NCBI Taxonomy" id="10195"/>
    <lineage>
        <taxon>Eukaryota</taxon>
        <taxon>Metazoa</taxon>
        <taxon>Spiralia</taxon>
        <taxon>Gnathifera</taxon>
        <taxon>Rotifera</taxon>
        <taxon>Eurotatoria</taxon>
        <taxon>Monogononta</taxon>
        <taxon>Pseudotrocha</taxon>
        <taxon>Ploima</taxon>
        <taxon>Brachionidae</taxon>
        <taxon>Brachionus</taxon>
    </lineage>
</organism>
<dbReference type="Proteomes" id="UP000276133">
    <property type="component" value="Unassembled WGS sequence"/>
</dbReference>
<accession>A0A3M7T0M1</accession>
<gene>
    <name evidence="1" type="ORF">BpHYR1_004971</name>
</gene>
<dbReference type="AlphaFoldDB" id="A0A3M7T0M1"/>
<dbReference type="EMBL" id="REGN01000481">
    <property type="protein sequence ID" value="RNA41576.1"/>
    <property type="molecule type" value="Genomic_DNA"/>
</dbReference>
<sequence length="81" mass="9640">MCPKSVKLYNLEMFYKLKNKVVEIVGNSEFFESPILNPLLMLLLDLRLVTIIQLWLVHQLTFKIVHINIRHTPKTLPWRIP</sequence>
<comment type="caution">
    <text evidence="1">The sequence shown here is derived from an EMBL/GenBank/DDBJ whole genome shotgun (WGS) entry which is preliminary data.</text>
</comment>